<dbReference type="InterPro" id="IPR002121">
    <property type="entry name" value="HRDC_dom"/>
</dbReference>
<dbReference type="PROSITE" id="PS50967">
    <property type="entry name" value="HRDC"/>
    <property type="match status" value="1"/>
</dbReference>
<dbReference type="GO" id="GO:0071044">
    <property type="term" value="P:histone mRNA catabolic process"/>
    <property type="evidence" value="ECO:0007669"/>
    <property type="project" value="TreeGrafter"/>
</dbReference>
<dbReference type="GO" id="GO:0071035">
    <property type="term" value="P:nuclear polyadenylation-dependent rRNA catabolic process"/>
    <property type="evidence" value="ECO:0007669"/>
    <property type="project" value="TreeGrafter"/>
</dbReference>
<dbReference type="EMBL" id="CAJZBQ010000039">
    <property type="protein sequence ID" value="CAG9325828.1"/>
    <property type="molecule type" value="Genomic_DNA"/>
</dbReference>
<comment type="subcellular location">
    <subcellularLocation>
        <location evidence="1">Nucleus</location>
    </subcellularLocation>
</comment>
<name>A0AAU9JIL7_9CILI</name>
<dbReference type="GO" id="GO:0071051">
    <property type="term" value="P:poly(A)-dependent snoRNA 3'-end processing"/>
    <property type="evidence" value="ECO:0007669"/>
    <property type="project" value="TreeGrafter"/>
</dbReference>
<evidence type="ECO:0000313" key="7">
    <source>
        <dbReference type="EMBL" id="CAG9325828.1"/>
    </source>
</evidence>
<dbReference type="SUPFAM" id="SSF47819">
    <property type="entry name" value="HRDC-like"/>
    <property type="match status" value="1"/>
</dbReference>
<dbReference type="Pfam" id="PF01612">
    <property type="entry name" value="DNA_pol_A_exo1"/>
    <property type="match status" value="1"/>
</dbReference>
<reference evidence="7" key="1">
    <citation type="submission" date="2021-09" db="EMBL/GenBank/DDBJ databases">
        <authorList>
            <consortium name="AG Swart"/>
            <person name="Singh M."/>
            <person name="Singh A."/>
            <person name="Seah K."/>
            <person name="Emmerich C."/>
        </authorList>
    </citation>
    <scope>NUCLEOTIDE SEQUENCE</scope>
    <source>
        <strain evidence="7">ATCC30299</strain>
    </source>
</reference>
<dbReference type="GO" id="GO:0000166">
    <property type="term" value="F:nucleotide binding"/>
    <property type="evidence" value="ECO:0007669"/>
    <property type="project" value="InterPro"/>
</dbReference>
<dbReference type="PANTHER" id="PTHR12124">
    <property type="entry name" value="POLYMYOSITIS/SCLERODERMA AUTOANTIGEN-RELATED"/>
    <property type="match status" value="1"/>
</dbReference>
<dbReference type="GO" id="GO:0003727">
    <property type="term" value="F:single-stranded RNA binding"/>
    <property type="evidence" value="ECO:0007669"/>
    <property type="project" value="TreeGrafter"/>
</dbReference>
<dbReference type="InterPro" id="IPR045092">
    <property type="entry name" value="Rrp6-like"/>
</dbReference>
<dbReference type="GO" id="GO:0071036">
    <property type="term" value="P:nuclear polyadenylation-dependent snoRNA catabolic process"/>
    <property type="evidence" value="ECO:0007669"/>
    <property type="project" value="TreeGrafter"/>
</dbReference>
<sequence length="617" mass="71733">MSEYSNSILDPQSMRDFYSSMWEGSSTQYYSFFNEFTDYSANSENLVQNDENAYATIEDVSYKYALQDQFSAIYAGVPLALQESNAYLLPKPQNSFPFIIDNSSFPFVPKLLNKFHGKEEMIDYTLKAQQMRFGDLSTKLPPLLFNNPYKNELETLEFTKWQVNPIDSYFPDLESTPLQIVDNLSDLEKVIEEISNEREIAVDLEHHSLRSYQGFLCLIQISTRFKDYIIDPLKIPDKIYLLGEIFASPKIVKVMHGAINDIYWLQRDFGLYLVNMFDTGIASRELNKSSFSLAFLLKEYCAIDADKRYQLADWRLRPLTDDMVKYARMDTHYLLFIYDKVKEELIHKAMNIGIHHLSFVLSVLEASKQLCLNSYIKGEYSFQNPDKILNKLGQFRDLIARMEDESPEFLVSQTSLIKIAKAKPRTIEELSTIDSSPFILKYSKYILKHFTQKESFKPRNSSQDIFISSGWDKSQNLPYFSLYQKLSKQDGISPESIYDFCSDLDEKRTAYHLLRIIKEKSKADYIKGLNQSENLAPKKKEKTAVLDYANIDELLENTEVDENQIPKNMQEIYEISKCSKKKSKTKLIVAEEVTDVKCKGKEKSIENFLQEIGWENQ</sequence>
<dbReference type="GO" id="GO:0071039">
    <property type="term" value="P:nuclear polyadenylation-dependent CUT catabolic process"/>
    <property type="evidence" value="ECO:0007669"/>
    <property type="project" value="TreeGrafter"/>
</dbReference>
<comment type="caution">
    <text evidence="7">The sequence shown here is derived from an EMBL/GenBank/DDBJ whole genome shotgun (WGS) entry which is preliminary data.</text>
</comment>
<dbReference type="GO" id="GO:0000467">
    <property type="term" value="P:exonucleolytic trimming to generate mature 3'-end of 5.8S rRNA from tricistronic rRNA transcript (SSU-rRNA, 5.8S rRNA, LSU-rRNA)"/>
    <property type="evidence" value="ECO:0007669"/>
    <property type="project" value="InterPro"/>
</dbReference>
<keyword evidence="3" id="KW-0378">Hydrolase</keyword>
<keyword evidence="5" id="KW-0539">Nucleus</keyword>
<dbReference type="Proteomes" id="UP001162131">
    <property type="component" value="Unassembled WGS sequence"/>
</dbReference>
<dbReference type="InterPro" id="IPR010997">
    <property type="entry name" value="HRDC-like_sf"/>
</dbReference>
<dbReference type="GO" id="GO:0071040">
    <property type="term" value="P:nuclear polyadenylation-dependent antisense transcript catabolic process"/>
    <property type="evidence" value="ECO:0007669"/>
    <property type="project" value="TreeGrafter"/>
</dbReference>
<dbReference type="InterPro" id="IPR036397">
    <property type="entry name" value="RNaseH_sf"/>
</dbReference>
<gene>
    <name evidence="7" type="ORF">BSTOLATCC_MIC39613</name>
</gene>
<dbReference type="InterPro" id="IPR002562">
    <property type="entry name" value="3'-5'_exonuclease_dom"/>
</dbReference>
<evidence type="ECO:0000256" key="4">
    <source>
        <dbReference type="ARBA" id="ARBA00022839"/>
    </source>
</evidence>
<dbReference type="GO" id="GO:0005730">
    <property type="term" value="C:nucleolus"/>
    <property type="evidence" value="ECO:0007669"/>
    <property type="project" value="TreeGrafter"/>
</dbReference>
<dbReference type="AlphaFoldDB" id="A0AAU9JIL7"/>
<proteinExistence type="predicted"/>
<evidence type="ECO:0000259" key="6">
    <source>
        <dbReference type="PROSITE" id="PS50967"/>
    </source>
</evidence>
<evidence type="ECO:0000256" key="5">
    <source>
        <dbReference type="ARBA" id="ARBA00023242"/>
    </source>
</evidence>
<accession>A0AAU9JIL7</accession>
<dbReference type="SMART" id="SM00474">
    <property type="entry name" value="35EXOc"/>
    <property type="match status" value="1"/>
</dbReference>
<dbReference type="CDD" id="cd06147">
    <property type="entry name" value="Rrp6p_like_exo"/>
    <property type="match status" value="1"/>
</dbReference>
<organism evidence="7 8">
    <name type="scientific">Blepharisma stoltei</name>
    <dbReference type="NCBI Taxonomy" id="1481888"/>
    <lineage>
        <taxon>Eukaryota</taxon>
        <taxon>Sar</taxon>
        <taxon>Alveolata</taxon>
        <taxon>Ciliophora</taxon>
        <taxon>Postciliodesmatophora</taxon>
        <taxon>Heterotrichea</taxon>
        <taxon>Heterotrichida</taxon>
        <taxon>Blepharismidae</taxon>
        <taxon>Blepharisma</taxon>
    </lineage>
</organism>
<dbReference type="GO" id="GO:0071038">
    <property type="term" value="P:TRAMP-dependent tRNA surveillance pathway"/>
    <property type="evidence" value="ECO:0007669"/>
    <property type="project" value="TreeGrafter"/>
</dbReference>
<feature type="domain" description="HRDC" evidence="6">
    <location>
        <begin position="382"/>
        <end position="460"/>
    </location>
</feature>
<evidence type="ECO:0000256" key="3">
    <source>
        <dbReference type="ARBA" id="ARBA00022801"/>
    </source>
</evidence>
<dbReference type="Gene3D" id="3.30.420.10">
    <property type="entry name" value="Ribonuclease H-like superfamily/Ribonuclease H"/>
    <property type="match status" value="1"/>
</dbReference>
<dbReference type="GO" id="GO:0000175">
    <property type="term" value="F:3'-5'-RNA exonuclease activity"/>
    <property type="evidence" value="ECO:0007669"/>
    <property type="project" value="InterPro"/>
</dbReference>
<dbReference type="InterPro" id="IPR044876">
    <property type="entry name" value="HRDC_dom_sf"/>
</dbReference>
<keyword evidence="2" id="KW-0540">Nuclease</keyword>
<evidence type="ECO:0000313" key="8">
    <source>
        <dbReference type="Proteomes" id="UP001162131"/>
    </source>
</evidence>
<dbReference type="PANTHER" id="PTHR12124:SF47">
    <property type="entry name" value="EXOSOME COMPONENT 10"/>
    <property type="match status" value="1"/>
</dbReference>
<dbReference type="Gene3D" id="1.10.150.80">
    <property type="entry name" value="HRDC domain"/>
    <property type="match status" value="1"/>
</dbReference>
<dbReference type="InterPro" id="IPR049559">
    <property type="entry name" value="Rrp6p-like_exo"/>
</dbReference>
<dbReference type="InterPro" id="IPR012337">
    <property type="entry name" value="RNaseH-like_sf"/>
</dbReference>
<dbReference type="GO" id="GO:0071037">
    <property type="term" value="P:nuclear polyadenylation-dependent snRNA catabolic process"/>
    <property type="evidence" value="ECO:0007669"/>
    <property type="project" value="TreeGrafter"/>
</dbReference>
<dbReference type="SUPFAM" id="SSF53098">
    <property type="entry name" value="Ribonuclease H-like"/>
    <property type="match status" value="1"/>
</dbReference>
<dbReference type="GO" id="GO:0000176">
    <property type="term" value="C:nuclear exosome (RNase complex)"/>
    <property type="evidence" value="ECO:0007669"/>
    <property type="project" value="TreeGrafter"/>
</dbReference>
<keyword evidence="4" id="KW-0269">Exonuclease</keyword>
<evidence type="ECO:0000256" key="2">
    <source>
        <dbReference type="ARBA" id="ARBA00022722"/>
    </source>
</evidence>
<keyword evidence="8" id="KW-1185">Reference proteome</keyword>
<dbReference type="Pfam" id="PF00570">
    <property type="entry name" value="HRDC"/>
    <property type="match status" value="1"/>
</dbReference>
<evidence type="ECO:0000256" key="1">
    <source>
        <dbReference type="ARBA" id="ARBA00004123"/>
    </source>
</evidence>
<protein>
    <recommendedName>
        <fullName evidence="6">HRDC domain-containing protein</fullName>
    </recommendedName>
</protein>